<keyword evidence="3" id="KW-1185">Reference proteome</keyword>
<feature type="transmembrane region" description="Helical" evidence="1">
    <location>
        <begin position="59"/>
        <end position="78"/>
    </location>
</feature>
<dbReference type="STRING" id="1413211.U473_12210"/>
<organism evidence="2 3">
    <name type="scientific">Tepidibacillus decaturensis</name>
    <dbReference type="NCBI Taxonomy" id="1413211"/>
    <lineage>
        <taxon>Bacteria</taxon>
        <taxon>Bacillati</taxon>
        <taxon>Bacillota</taxon>
        <taxon>Bacilli</taxon>
        <taxon>Bacillales</taxon>
        <taxon>Bacillaceae</taxon>
        <taxon>Tepidibacillus</taxon>
    </lineage>
</organism>
<keyword evidence="1" id="KW-1133">Transmembrane helix</keyword>
<evidence type="ECO:0000313" key="3">
    <source>
        <dbReference type="Proteomes" id="UP000070352"/>
    </source>
</evidence>
<name>A0A135L6U6_9BACI</name>
<gene>
    <name evidence="2" type="ORF">U473_12210</name>
</gene>
<dbReference type="AlphaFoldDB" id="A0A135L6U6"/>
<protein>
    <recommendedName>
        <fullName evidence="4">PQ-loop repeat-containing protein</fullName>
    </recommendedName>
</protein>
<dbReference type="EMBL" id="LSKU01000001">
    <property type="protein sequence ID" value="KXG44702.1"/>
    <property type="molecule type" value="Genomic_DNA"/>
</dbReference>
<evidence type="ECO:0000313" key="2">
    <source>
        <dbReference type="EMBL" id="KXG44702.1"/>
    </source>
</evidence>
<proteinExistence type="predicted"/>
<keyword evidence="1" id="KW-0472">Membrane</keyword>
<feature type="transmembrane region" description="Helical" evidence="1">
    <location>
        <begin position="6"/>
        <end position="22"/>
    </location>
</feature>
<feature type="transmembrane region" description="Helical" evidence="1">
    <location>
        <begin position="34"/>
        <end position="53"/>
    </location>
</feature>
<dbReference type="Proteomes" id="UP000070352">
    <property type="component" value="Unassembled WGS sequence"/>
</dbReference>
<sequence>MSIFEIVMLLCFGAAWPFSIYKSYESRSIEGKSFLFLTILLIGYIAGILNKLFNSYDGVIYLYIINFAMVATDMALYIRNRRFQNQHVQKRPLRSSHSH</sequence>
<evidence type="ECO:0008006" key="4">
    <source>
        <dbReference type="Google" id="ProtNLM"/>
    </source>
</evidence>
<evidence type="ECO:0000256" key="1">
    <source>
        <dbReference type="SAM" id="Phobius"/>
    </source>
</evidence>
<reference evidence="2 3" key="1">
    <citation type="submission" date="2016-02" db="EMBL/GenBank/DDBJ databases">
        <title>Draft Genome for Tepidibacillus decaturensis nov. sp. Strain Z9, an Anaerobic, Moderately Thermophilic and Heterotrophic Bacterium from Deep Subsurface of the Illinois Basin, USA.</title>
        <authorList>
            <person name="Dong Y."/>
            <person name="Chang J.Y."/>
            <person name="Sanford R."/>
            <person name="Fouke B.W."/>
        </authorList>
    </citation>
    <scope>NUCLEOTIDE SEQUENCE [LARGE SCALE GENOMIC DNA]</scope>
    <source>
        <strain evidence="2 3">Z9</strain>
    </source>
</reference>
<accession>A0A135L6U6</accession>
<keyword evidence="1" id="KW-0812">Transmembrane</keyword>
<dbReference type="RefSeq" id="WP_068726741.1">
    <property type="nucleotide sequence ID" value="NZ_LSKU01000001.1"/>
</dbReference>
<comment type="caution">
    <text evidence="2">The sequence shown here is derived from an EMBL/GenBank/DDBJ whole genome shotgun (WGS) entry which is preliminary data.</text>
</comment>
<dbReference type="OrthoDB" id="5827at2"/>